<evidence type="ECO:0008006" key="4">
    <source>
        <dbReference type="Google" id="ProtNLM"/>
    </source>
</evidence>
<feature type="transmembrane region" description="Helical" evidence="1">
    <location>
        <begin position="21"/>
        <end position="39"/>
    </location>
</feature>
<keyword evidence="1" id="KW-0472">Membrane</keyword>
<keyword evidence="1" id="KW-0812">Transmembrane</keyword>
<dbReference type="EMBL" id="JYNL01000069">
    <property type="protein sequence ID" value="KMO67404.1"/>
    <property type="molecule type" value="Genomic_DNA"/>
</dbReference>
<gene>
    <name evidence="2" type="ORF">MCHLDSM_06653</name>
</gene>
<feature type="transmembrane region" description="Helical" evidence="1">
    <location>
        <begin position="105"/>
        <end position="124"/>
    </location>
</feature>
<evidence type="ECO:0000313" key="3">
    <source>
        <dbReference type="Proteomes" id="UP000036513"/>
    </source>
</evidence>
<keyword evidence="1" id="KW-1133">Transmembrane helix</keyword>
<proteinExistence type="predicted"/>
<evidence type="ECO:0000256" key="1">
    <source>
        <dbReference type="SAM" id="Phobius"/>
    </source>
</evidence>
<feature type="transmembrane region" description="Helical" evidence="1">
    <location>
        <begin position="78"/>
        <end position="99"/>
    </location>
</feature>
<evidence type="ECO:0000313" key="2">
    <source>
        <dbReference type="EMBL" id="KMO67404.1"/>
    </source>
</evidence>
<dbReference type="RefSeq" id="WP_048473642.1">
    <property type="nucleotide sequence ID" value="NZ_JYNL01000069.1"/>
</dbReference>
<dbReference type="AlphaFoldDB" id="A0A0J6VB21"/>
<comment type="caution">
    <text evidence="2">The sequence shown here is derived from an EMBL/GenBank/DDBJ whole genome shotgun (WGS) entry which is preliminary data.</text>
</comment>
<feature type="transmembrane region" description="Helical" evidence="1">
    <location>
        <begin position="51"/>
        <end position="71"/>
    </location>
</feature>
<dbReference type="STRING" id="37916.MCHLDSM_06653"/>
<sequence length="134" mass="13924">MTAALTSRLNTSTDSLLRFAMRADAVLSGLTGIALLIFAPRVAEISGTTAAFEYATGAFFVVFAAAVLVLASRPAIRTSGLVIAVGNLLFSVASVVLVLADVFPLTTTGVVLVLGTGVYTLVMAELQYQGVRRI</sequence>
<protein>
    <recommendedName>
        <fullName evidence="4">Integral membrane protein</fullName>
    </recommendedName>
</protein>
<name>A0A0J6VB21_9MYCO</name>
<dbReference type="PATRIC" id="fig|37916.4.peg.6669"/>
<dbReference type="Proteomes" id="UP000036513">
    <property type="component" value="Unassembled WGS sequence"/>
</dbReference>
<reference evidence="2 3" key="1">
    <citation type="journal article" date="2015" name="Genome Biol. Evol.">
        <title>Characterization of Three Mycobacterium spp. with Potential Use in Bioremediation by Genome Sequencing and Comparative Genomics.</title>
        <authorList>
            <person name="Das S."/>
            <person name="Pettersson B.M."/>
            <person name="Behra P.R."/>
            <person name="Ramesh M."/>
            <person name="Dasgupta S."/>
            <person name="Bhattacharya A."/>
            <person name="Kirsebom L.A."/>
        </authorList>
    </citation>
    <scope>NUCLEOTIDE SEQUENCE [LARGE SCALE GENOMIC DNA]</scope>
    <source>
        <strain evidence="2 3">DSM 43826</strain>
    </source>
</reference>
<keyword evidence="3" id="KW-1185">Reference proteome</keyword>
<organism evidence="2 3">
    <name type="scientific">Mycolicibacterium chlorophenolicum</name>
    <dbReference type="NCBI Taxonomy" id="37916"/>
    <lineage>
        <taxon>Bacteria</taxon>
        <taxon>Bacillati</taxon>
        <taxon>Actinomycetota</taxon>
        <taxon>Actinomycetes</taxon>
        <taxon>Mycobacteriales</taxon>
        <taxon>Mycobacteriaceae</taxon>
        <taxon>Mycolicibacterium</taxon>
    </lineage>
</organism>
<accession>A0A0J6VB21</accession>